<sequence length="202" mass="21683">MTALRTFDGLRLVGTLVEPDTPSTRTAVLVHGGGVTREEGGFFGRLATGLAEAGITSLRFDLRGHGESEGRQEECSLTMHLNDISVAVDLGRRETGTVHLIGTSFGGCLVAYYAARRHADVGRLVLLNPQFDYLDRYAGQKSPGTASSPTPRQSATDGHSSTTSSGSARTRSSARSSRRPSSYTAPRTRSSRWSRRGRPSRG</sequence>
<accession>A0A7W7WXU9</accession>
<name>A0A7W7WXU9_9PSEU</name>
<evidence type="ECO:0000313" key="3">
    <source>
        <dbReference type="EMBL" id="MBB4967426.1"/>
    </source>
</evidence>
<reference evidence="3 4" key="1">
    <citation type="submission" date="2020-08" db="EMBL/GenBank/DDBJ databases">
        <title>Sequencing the genomes of 1000 actinobacteria strains.</title>
        <authorList>
            <person name="Klenk H.-P."/>
        </authorList>
    </citation>
    <scope>NUCLEOTIDE SEQUENCE [LARGE SCALE GENOMIC DNA]</scope>
    <source>
        <strain evidence="3 4">DSM 45084</strain>
    </source>
</reference>
<dbReference type="EMBL" id="JACHJS010000001">
    <property type="protein sequence ID" value="MBB4967426.1"/>
    <property type="molecule type" value="Genomic_DNA"/>
</dbReference>
<keyword evidence="3" id="KW-0378">Hydrolase</keyword>
<dbReference type="AlphaFoldDB" id="A0A7W7WXU9"/>
<dbReference type="GO" id="GO:0016787">
    <property type="term" value="F:hydrolase activity"/>
    <property type="evidence" value="ECO:0007669"/>
    <property type="project" value="UniProtKB-KW"/>
</dbReference>
<feature type="compositionally biased region" description="Low complexity" evidence="1">
    <location>
        <begin position="160"/>
        <end position="188"/>
    </location>
</feature>
<evidence type="ECO:0000313" key="4">
    <source>
        <dbReference type="Proteomes" id="UP000542674"/>
    </source>
</evidence>
<dbReference type="PANTHER" id="PTHR42886:SF29">
    <property type="entry name" value="PUMMELIG, ISOFORM A"/>
    <property type="match status" value="1"/>
</dbReference>
<dbReference type="SUPFAM" id="SSF53474">
    <property type="entry name" value="alpha/beta-Hydrolases"/>
    <property type="match status" value="1"/>
</dbReference>
<dbReference type="Pfam" id="PF12146">
    <property type="entry name" value="Hydrolase_4"/>
    <property type="match status" value="1"/>
</dbReference>
<feature type="compositionally biased region" description="Basic residues" evidence="1">
    <location>
        <begin position="189"/>
        <end position="202"/>
    </location>
</feature>
<dbReference type="Proteomes" id="UP000542674">
    <property type="component" value="Unassembled WGS sequence"/>
</dbReference>
<gene>
    <name evidence="3" type="ORF">F4559_004785</name>
</gene>
<proteinExistence type="predicted"/>
<keyword evidence="4" id="KW-1185">Reference proteome</keyword>
<comment type="caution">
    <text evidence="3">The sequence shown here is derived from an EMBL/GenBank/DDBJ whole genome shotgun (WGS) entry which is preliminary data.</text>
</comment>
<feature type="compositionally biased region" description="Polar residues" evidence="1">
    <location>
        <begin position="142"/>
        <end position="159"/>
    </location>
</feature>
<dbReference type="InterPro" id="IPR029058">
    <property type="entry name" value="AB_hydrolase_fold"/>
</dbReference>
<dbReference type="Gene3D" id="3.40.50.1820">
    <property type="entry name" value="alpha/beta hydrolase"/>
    <property type="match status" value="1"/>
</dbReference>
<feature type="region of interest" description="Disordered" evidence="1">
    <location>
        <begin position="138"/>
        <end position="202"/>
    </location>
</feature>
<organism evidence="3 4">
    <name type="scientific">Saccharothrix violaceirubra</name>
    <dbReference type="NCBI Taxonomy" id="413306"/>
    <lineage>
        <taxon>Bacteria</taxon>
        <taxon>Bacillati</taxon>
        <taxon>Actinomycetota</taxon>
        <taxon>Actinomycetes</taxon>
        <taxon>Pseudonocardiales</taxon>
        <taxon>Pseudonocardiaceae</taxon>
        <taxon>Saccharothrix</taxon>
    </lineage>
</organism>
<protein>
    <submittedName>
        <fullName evidence="3">Alpha-beta hydrolase superfamily lysophospholipase</fullName>
    </submittedName>
</protein>
<dbReference type="RefSeq" id="WP_312865788.1">
    <property type="nucleotide sequence ID" value="NZ_JACHJS010000001.1"/>
</dbReference>
<evidence type="ECO:0000259" key="2">
    <source>
        <dbReference type="Pfam" id="PF12146"/>
    </source>
</evidence>
<evidence type="ECO:0000256" key="1">
    <source>
        <dbReference type="SAM" id="MobiDB-lite"/>
    </source>
</evidence>
<feature type="domain" description="Serine aminopeptidase S33" evidence="2">
    <location>
        <begin position="25"/>
        <end position="136"/>
    </location>
</feature>
<dbReference type="PANTHER" id="PTHR42886">
    <property type="entry name" value="RE40534P-RELATED"/>
    <property type="match status" value="1"/>
</dbReference>
<dbReference type="InterPro" id="IPR022742">
    <property type="entry name" value="Hydrolase_4"/>
</dbReference>